<dbReference type="GO" id="GO:0006310">
    <property type="term" value="P:DNA recombination"/>
    <property type="evidence" value="ECO:0007669"/>
    <property type="project" value="UniProtKB-KW"/>
</dbReference>
<dbReference type="InterPro" id="IPR011010">
    <property type="entry name" value="DNA_brk_join_enz"/>
</dbReference>
<dbReference type="EMBL" id="VTPC01005805">
    <property type="protein sequence ID" value="KAF2895571.1"/>
    <property type="molecule type" value="Genomic_DNA"/>
</dbReference>
<sequence>VALVVGIAGACGKQELCQMKIDDIRDLGSAVLIRIPDTKTKKSRSFTISGEFYEIYKKYAALRPPAVIERRFFLNYQNQKCTRQPVGKNKFASIPKQIATYLHLKNPELYTGHCFRRSSATMHCNDVL</sequence>
<gene>
    <name evidence="2" type="ORF">ILUMI_10605</name>
</gene>
<dbReference type="Proteomes" id="UP000801492">
    <property type="component" value="Unassembled WGS sequence"/>
</dbReference>
<keyword evidence="1" id="KW-0233">DNA recombination</keyword>
<accession>A0A8K0D1T0</accession>
<reference evidence="2" key="1">
    <citation type="submission" date="2019-08" db="EMBL/GenBank/DDBJ databases">
        <title>The genome of the North American firefly Photinus pyralis.</title>
        <authorList>
            <consortium name="Photinus pyralis genome working group"/>
            <person name="Fallon T.R."/>
            <person name="Sander Lower S.E."/>
            <person name="Weng J.-K."/>
        </authorList>
    </citation>
    <scope>NUCLEOTIDE SEQUENCE</scope>
    <source>
        <strain evidence="2">TRF0915ILg1</strain>
        <tissue evidence="2">Whole body</tissue>
    </source>
</reference>
<dbReference type="GO" id="GO:0003677">
    <property type="term" value="F:DNA binding"/>
    <property type="evidence" value="ECO:0007669"/>
    <property type="project" value="InterPro"/>
</dbReference>
<dbReference type="InterPro" id="IPR013762">
    <property type="entry name" value="Integrase-like_cat_sf"/>
</dbReference>
<dbReference type="GO" id="GO:0015074">
    <property type="term" value="P:DNA integration"/>
    <property type="evidence" value="ECO:0007669"/>
    <property type="project" value="InterPro"/>
</dbReference>
<evidence type="ECO:0000313" key="3">
    <source>
        <dbReference type="Proteomes" id="UP000801492"/>
    </source>
</evidence>
<dbReference type="CDD" id="cd00397">
    <property type="entry name" value="DNA_BRE_C"/>
    <property type="match status" value="1"/>
</dbReference>
<comment type="caution">
    <text evidence="2">The sequence shown here is derived from an EMBL/GenBank/DDBJ whole genome shotgun (WGS) entry which is preliminary data.</text>
</comment>
<dbReference type="OrthoDB" id="6760274at2759"/>
<evidence type="ECO:0008006" key="4">
    <source>
        <dbReference type="Google" id="ProtNLM"/>
    </source>
</evidence>
<protein>
    <recommendedName>
        <fullName evidence="4">Tyr recombinase domain-containing protein</fullName>
    </recommendedName>
</protein>
<feature type="non-terminal residue" evidence="2">
    <location>
        <position position="1"/>
    </location>
</feature>
<evidence type="ECO:0000256" key="1">
    <source>
        <dbReference type="ARBA" id="ARBA00023172"/>
    </source>
</evidence>
<dbReference type="Gene3D" id="1.10.443.10">
    <property type="entry name" value="Intergrase catalytic core"/>
    <property type="match status" value="1"/>
</dbReference>
<evidence type="ECO:0000313" key="2">
    <source>
        <dbReference type="EMBL" id="KAF2895571.1"/>
    </source>
</evidence>
<organism evidence="2 3">
    <name type="scientific">Ignelater luminosus</name>
    <name type="common">Cucubano</name>
    <name type="synonym">Pyrophorus luminosus</name>
    <dbReference type="NCBI Taxonomy" id="2038154"/>
    <lineage>
        <taxon>Eukaryota</taxon>
        <taxon>Metazoa</taxon>
        <taxon>Ecdysozoa</taxon>
        <taxon>Arthropoda</taxon>
        <taxon>Hexapoda</taxon>
        <taxon>Insecta</taxon>
        <taxon>Pterygota</taxon>
        <taxon>Neoptera</taxon>
        <taxon>Endopterygota</taxon>
        <taxon>Coleoptera</taxon>
        <taxon>Polyphaga</taxon>
        <taxon>Elateriformia</taxon>
        <taxon>Elateroidea</taxon>
        <taxon>Elateridae</taxon>
        <taxon>Agrypninae</taxon>
        <taxon>Pyrophorini</taxon>
        <taxon>Ignelater</taxon>
    </lineage>
</organism>
<dbReference type="SUPFAM" id="SSF56349">
    <property type="entry name" value="DNA breaking-rejoining enzymes"/>
    <property type="match status" value="1"/>
</dbReference>
<keyword evidence="3" id="KW-1185">Reference proteome</keyword>
<dbReference type="AlphaFoldDB" id="A0A8K0D1T0"/>
<proteinExistence type="predicted"/>
<name>A0A8K0D1T0_IGNLU</name>